<dbReference type="AlphaFoldDB" id="A0AA37HZV3"/>
<accession>A0AA37HZV3</accession>
<gene>
    <name evidence="1" type="ORF">PRRU23_28140</name>
</gene>
<name>A0AA37HZV3_SEGBR</name>
<evidence type="ECO:0000313" key="2">
    <source>
        <dbReference type="Proteomes" id="UP000887043"/>
    </source>
</evidence>
<organism evidence="1 2">
    <name type="scientific">Segatella bryantii</name>
    <name type="common">Prevotella bryantii</name>
    <dbReference type="NCBI Taxonomy" id="77095"/>
    <lineage>
        <taxon>Bacteria</taxon>
        <taxon>Pseudomonadati</taxon>
        <taxon>Bacteroidota</taxon>
        <taxon>Bacteroidia</taxon>
        <taxon>Bacteroidales</taxon>
        <taxon>Prevotellaceae</taxon>
        <taxon>Segatella</taxon>
    </lineage>
</organism>
<comment type="caution">
    <text evidence="1">The sequence shown here is derived from an EMBL/GenBank/DDBJ whole genome shotgun (WGS) entry which is preliminary data.</text>
</comment>
<protein>
    <submittedName>
        <fullName evidence="1">Uncharacterized protein</fullName>
    </submittedName>
</protein>
<proteinExistence type="predicted"/>
<reference evidence="1" key="1">
    <citation type="submission" date="2021-08" db="EMBL/GenBank/DDBJ databases">
        <title>Prevotella lacticifex sp. nov., isolated from rumen of cow.</title>
        <authorList>
            <person name="Shinkai T."/>
            <person name="Ikeyama N."/>
            <person name="Kumagai M."/>
            <person name="Ohmori H."/>
            <person name="Sakamoto M."/>
            <person name="Ohkuma M."/>
            <person name="Mitsumori M."/>
        </authorList>
    </citation>
    <scope>NUCLEOTIDE SEQUENCE</scope>
    <source>
        <strain evidence="1">DSM 11371</strain>
    </source>
</reference>
<dbReference type="EMBL" id="BPTR01000002">
    <property type="protein sequence ID" value="GJG29114.1"/>
    <property type="molecule type" value="Genomic_DNA"/>
</dbReference>
<dbReference type="Proteomes" id="UP000887043">
    <property type="component" value="Unassembled WGS sequence"/>
</dbReference>
<sequence>MVNAARAFTQNKSDMETLSKEHVRQVVNTIWMQLVVTTAPDVIGSWGISRLSAKQIVRNINGYDFTMAALILNVDGFLFQGNVYVALDEGCDYYRIYFEKDGKLEEKRVDIAFDELGGVLDSLIESGGMSKQEYDAKVTEKYHMKTVIL</sequence>
<evidence type="ECO:0000313" key="1">
    <source>
        <dbReference type="EMBL" id="GJG29114.1"/>
    </source>
</evidence>